<protein>
    <submittedName>
        <fullName evidence="2">VOC family protein</fullName>
    </submittedName>
</protein>
<feature type="domain" description="Glyoxalase/fosfomycin resistance/dioxygenase" evidence="1">
    <location>
        <begin position="8"/>
        <end position="135"/>
    </location>
</feature>
<gene>
    <name evidence="2" type="ORF">GC098_27275</name>
</gene>
<evidence type="ECO:0000259" key="1">
    <source>
        <dbReference type="Pfam" id="PF00903"/>
    </source>
</evidence>
<dbReference type="RefSeq" id="WP_171646429.1">
    <property type="nucleotide sequence ID" value="NZ_WHOA01000197.1"/>
</dbReference>
<dbReference type="Proteomes" id="UP000616779">
    <property type="component" value="Unassembled WGS sequence"/>
</dbReference>
<proteinExistence type="predicted"/>
<dbReference type="SUPFAM" id="SSF54593">
    <property type="entry name" value="Glyoxalase/Bleomycin resistance protein/Dihydroxybiphenyl dioxygenase"/>
    <property type="match status" value="1"/>
</dbReference>
<sequence length="143" mass="15797">MTVRLTPYLVMEGNAKEAIQFYEKALGAQVLFSQSFGEMPANPDFPLPSEAMELVGHAMLQVGESNLMLSDTFPGQTVQKGENVTICITAKDVEKSKQFYEALKQGGRVIMELQETHFSPAYGQVTDKFGVSFQIFTEGTSMN</sequence>
<dbReference type="EMBL" id="WHOA01000197">
    <property type="protein sequence ID" value="NOU75044.1"/>
    <property type="molecule type" value="Genomic_DNA"/>
</dbReference>
<dbReference type="Pfam" id="PF00903">
    <property type="entry name" value="Glyoxalase"/>
    <property type="match status" value="1"/>
</dbReference>
<evidence type="ECO:0000313" key="3">
    <source>
        <dbReference type="Proteomes" id="UP000616779"/>
    </source>
</evidence>
<dbReference type="CDD" id="cd06588">
    <property type="entry name" value="PhnB_like"/>
    <property type="match status" value="1"/>
</dbReference>
<comment type="caution">
    <text evidence="2">The sequence shown here is derived from an EMBL/GenBank/DDBJ whole genome shotgun (WGS) entry which is preliminary data.</text>
</comment>
<dbReference type="InterPro" id="IPR028973">
    <property type="entry name" value="PhnB-like"/>
</dbReference>
<accession>A0ABX1Y375</accession>
<evidence type="ECO:0000313" key="2">
    <source>
        <dbReference type="EMBL" id="NOU75044.1"/>
    </source>
</evidence>
<keyword evidence="3" id="KW-1185">Reference proteome</keyword>
<dbReference type="PANTHER" id="PTHR33990">
    <property type="entry name" value="PROTEIN YJDN-RELATED"/>
    <property type="match status" value="1"/>
</dbReference>
<dbReference type="InterPro" id="IPR004360">
    <property type="entry name" value="Glyas_Fos-R_dOase_dom"/>
</dbReference>
<dbReference type="InterPro" id="IPR029068">
    <property type="entry name" value="Glyas_Bleomycin-R_OHBP_Dase"/>
</dbReference>
<dbReference type="Gene3D" id="3.10.180.10">
    <property type="entry name" value="2,3-Dihydroxybiphenyl 1,2-Dioxygenase, domain 1"/>
    <property type="match status" value="1"/>
</dbReference>
<name>A0ABX1Y375_9BACL</name>
<organism evidence="2 3">
    <name type="scientific">Paenibacillus phytorum</name>
    <dbReference type="NCBI Taxonomy" id="2654977"/>
    <lineage>
        <taxon>Bacteria</taxon>
        <taxon>Bacillati</taxon>
        <taxon>Bacillota</taxon>
        <taxon>Bacilli</taxon>
        <taxon>Bacillales</taxon>
        <taxon>Paenibacillaceae</taxon>
        <taxon>Paenibacillus</taxon>
    </lineage>
</organism>
<dbReference type="PANTHER" id="PTHR33990:SF1">
    <property type="entry name" value="PROTEIN YJDN"/>
    <property type="match status" value="1"/>
</dbReference>
<reference evidence="2 3" key="1">
    <citation type="submission" date="2019-10" db="EMBL/GenBank/DDBJ databases">
        <title>Description of Paenibacillus terrestris sp. nov.</title>
        <authorList>
            <person name="Carlier A."/>
            <person name="Qi S."/>
        </authorList>
    </citation>
    <scope>NUCLEOTIDE SEQUENCE [LARGE SCALE GENOMIC DNA]</scope>
    <source>
        <strain evidence="2 3">LMG 31458</strain>
    </source>
</reference>